<evidence type="ECO:0000313" key="3">
    <source>
        <dbReference type="Proteomes" id="UP000315496"/>
    </source>
</evidence>
<accession>A0A4Z1T6B9</accession>
<gene>
    <name evidence="2" type="ORF">GMRT_14329</name>
</gene>
<dbReference type="PANTHER" id="PTHR23275:SF100">
    <property type="entry name" value="EGF-LIKE DOMAIN-CONTAINING PROTEIN"/>
    <property type="match status" value="1"/>
</dbReference>
<dbReference type="EMBL" id="VDLU01000003">
    <property type="protein sequence ID" value="TNJ28011.1"/>
    <property type="molecule type" value="Genomic_DNA"/>
</dbReference>
<dbReference type="Pfam" id="PF03302">
    <property type="entry name" value="VSP"/>
    <property type="match status" value="2"/>
</dbReference>
<dbReference type="OrthoDB" id="430044at2759"/>
<dbReference type="InterPro" id="IPR005127">
    <property type="entry name" value="Giardia_VSP"/>
</dbReference>
<dbReference type="SUPFAM" id="SSF57184">
    <property type="entry name" value="Growth factor receptor domain"/>
    <property type="match status" value="2"/>
</dbReference>
<sequence length="515" mass="51504">MGVKNARALSCTEGGASGNCKAGSCLDLGTLGKVCKECATTTEASIDGTCSSTVGSNTCSNGVCTACDTSGTKFLFYGGCYDQGSVDKGAALCSAASSGLCTTRATAATSLFARKDQTGSETMKNGLYECSDDSPAAGGVSHCSSCDDNPQKDQTVTCNGCEDGFYLDGGKCVPCTDSNCLQCDAKDQCNTCKEGFGPVLDSAQASISSCTDCTALDASCTSCANLGLGLFCSACKDGKVPIDGKCVDVNDKLCTASSGSCSACLNGHTLYLGGCYSPDKAAVLGLCAKESQVIVGSASVCSQCQQGFVPIDGSCAPIKAVNTVTRSTQNICLKADGTTAVDAKATKCEACIKTQVGTSDYFLFNGGCYPMSAGSSTVGDSICSAASNGVCSTVKATSGFYLDNGNIVQCPGGCQCTSSTTCTACTFGYVAETSGATTTCKACSSVISGCTTCTADKCTLCWDGSTPTKDACPSPPSSSSSGLSGGAIAGIVIAVLLVLGGLGGFLGWWFGCRGK</sequence>
<dbReference type="Proteomes" id="UP000315496">
    <property type="component" value="Chromosome 3"/>
</dbReference>
<feature type="transmembrane region" description="Helical" evidence="1">
    <location>
        <begin position="487"/>
        <end position="510"/>
    </location>
</feature>
<comment type="caution">
    <text evidence="2">The sequence shown here is derived from an EMBL/GenBank/DDBJ whole genome shotgun (WGS) entry which is preliminary data.</text>
</comment>
<dbReference type="PANTHER" id="PTHR23275">
    <property type="entry name" value="CABRIOLET.-RELATED"/>
    <property type="match status" value="1"/>
</dbReference>
<name>A0A4Z1T6B9_GIAMU</name>
<organism evidence="2 3">
    <name type="scientific">Giardia muris</name>
    <dbReference type="NCBI Taxonomy" id="5742"/>
    <lineage>
        <taxon>Eukaryota</taxon>
        <taxon>Metamonada</taxon>
        <taxon>Diplomonadida</taxon>
        <taxon>Hexamitidae</taxon>
        <taxon>Giardiinae</taxon>
        <taxon>Giardia</taxon>
    </lineage>
</organism>
<evidence type="ECO:0000256" key="1">
    <source>
        <dbReference type="SAM" id="Phobius"/>
    </source>
</evidence>
<keyword evidence="1" id="KW-1133">Transmembrane helix</keyword>
<proteinExistence type="predicted"/>
<keyword evidence="1" id="KW-0472">Membrane</keyword>
<protein>
    <submittedName>
        <fullName evidence="2">PVSP</fullName>
    </submittedName>
</protein>
<evidence type="ECO:0000313" key="2">
    <source>
        <dbReference type="EMBL" id="TNJ28011.1"/>
    </source>
</evidence>
<dbReference type="VEuPathDB" id="GiardiaDB:GMRT_14329"/>
<keyword evidence="1" id="KW-0812">Transmembrane</keyword>
<dbReference type="InterPro" id="IPR009030">
    <property type="entry name" value="Growth_fac_rcpt_cys_sf"/>
</dbReference>
<reference evidence="2 3" key="1">
    <citation type="submission" date="2019-05" db="EMBL/GenBank/DDBJ databases">
        <title>The compact genome of Giardia muris reveals important steps in the evolution of intestinal protozoan parasites.</title>
        <authorList>
            <person name="Xu F."/>
            <person name="Jimenez-Gonzalez A."/>
            <person name="Einarsson E."/>
            <person name="Astvaldsson A."/>
            <person name="Peirasmaki D."/>
            <person name="Eckmann L."/>
            <person name="Andersson J.O."/>
            <person name="Svard S.G."/>
            <person name="Jerlstrom-Hultqvist J."/>
        </authorList>
    </citation>
    <scope>NUCLEOTIDE SEQUENCE [LARGE SCALE GENOMIC DNA]</scope>
    <source>
        <strain evidence="2 3">Roberts-Thomson</strain>
    </source>
</reference>
<keyword evidence="3" id="KW-1185">Reference proteome</keyword>
<dbReference type="InterPro" id="IPR052798">
    <property type="entry name" value="Giardia_VSA"/>
</dbReference>
<dbReference type="AlphaFoldDB" id="A0A4Z1T6B9"/>